<comment type="pathway">
    <text evidence="9">Carbohydrate metabolism; D-ribose degradation; D-ribose 5-phosphate from beta-D-ribopyranose: step 2/2.</text>
</comment>
<keyword evidence="3 9" id="KW-0547">Nucleotide-binding</keyword>
<evidence type="ECO:0000256" key="7">
    <source>
        <dbReference type="ARBA" id="ARBA00022958"/>
    </source>
</evidence>
<feature type="binding site" evidence="9">
    <location>
        <position position="240"/>
    </location>
    <ligand>
        <name>K(+)</name>
        <dbReference type="ChEBI" id="CHEBI:29103"/>
    </ligand>
</feature>
<keyword evidence="4 9" id="KW-0418">Kinase</keyword>
<feature type="active site" description="Proton acceptor" evidence="9">
    <location>
        <position position="246"/>
    </location>
</feature>
<feature type="binding site" evidence="9">
    <location>
        <position position="185"/>
    </location>
    <ligand>
        <name>ATP</name>
        <dbReference type="ChEBI" id="CHEBI:30616"/>
    </ligand>
</feature>
<evidence type="ECO:0000256" key="4">
    <source>
        <dbReference type="ARBA" id="ARBA00022777"/>
    </source>
</evidence>
<keyword evidence="12" id="KW-1185">Reference proteome</keyword>
<dbReference type="GO" id="GO:0004747">
    <property type="term" value="F:ribokinase activity"/>
    <property type="evidence" value="ECO:0007669"/>
    <property type="project" value="UniProtKB-UniRule"/>
</dbReference>
<comment type="catalytic activity">
    <reaction evidence="9">
        <text>D-ribose + ATP = D-ribose 5-phosphate + ADP + H(+)</text>
        <dbReference type="Rhea" id="RHEA:13697"/>
        <dbReference type="ChEBI" id="CHEBI:15378"/>
        <dbReference type="ChEBI" id="CHEBI:30616"/>
        <dbReference type="ChEBI" id="CHEBI:47013"/>
        <dbReference type="ChEBI" id="CHEBI:78346"/>
        <dbReference type="ChEBI" id="CHEBI:456216"/>
        <dbReference type="EC" id="2.7.1.15"/>
    </reaction>
</comment>
<evidence type="ECO:0000256" key="2">
    <source>
        <dbReference type="ARBA" id="ARBA00022723"/>
    </source>
</evidence>
<comment type="function">
    <text evidence="9">Catalyzes the phosphorylation of ribose at O-5 in a reaction requiring ATP and magnesium. The resulting D-ribose-5-phosphate can then be used either for sythesis of nucleotides, histidine, and tryptophan, or as a component of the pentose phosphate pathway.</text>
</comment>
<keyword evidence="2 9" id="KW-0479">Metal-binding</keyword>
<keyword evidence="8 9" id="KW-0119">Carbohydrate metabolism</keyword>
<dbReference type="AlphaFoldDB" id="A0AA41Z6X2"/>
<gene>
    <name evidence="9" type="primary">rbsK</name>
    <name evidence="11" type="ORF">NEE01_04075</name>
</gene>
<feature type="binding site" evidence="9">
    <location>
        <position position="279"/>
    </location>
    <ligand>
        <name>K(+)</name>
        <dbReference type="ChEBI" id="CHEBI:29103"/>
    </ligand>
</feature>
<feature type="binding site" evidence="9">
    <location>
        <begin position="245"/>
        <end position="246"/>
    </location>
    <ligand>
        <name>ATP</name>
        <dbReference type="ChEBI" id="CHEBI:30616"/>
    </ligand>
</feature>
<organism evidence="11 12">
    <name type="scientific">Sphingomonas lycopersici</name>
    <dbReference type="NCBI Taxonomy" id="2951807"/>
    <lineage>
        <taxon>Bacteria</taxon>
        <taxon>Pseudomonadati</taxon>
        <taxon>Pseudomonadota</taxon>
        <taxon>Alphaproteobacteria</taxon>
        <taxon>Sphingomonadales</taxon>
        <taxon>Sphingomonadaceae</taxon>
        <taxon>Sphingomonas</taxon>
    </lineage>
</organism>
<feature type="binding site" evidence="9">
    <location>
        <begin position="214"/>
        <end position="219"/>
    </location>
    <ligand>
        <name>ATP</name>
        <dbReference type="ChEBI" id="CHEBI:30616"/>
    </ligand>
</feature>
<dbReference type="InterPro" id="IPR002139">
    <property type="entry name" value="Ribo/fructo_kinase"/>
</dbReference>
<dbReference type="InterPro" id="IPR029056">
    <property type="entry name" value="Ribokinase-like"/>
</dbReference>
<comment type="similarity">
    <text evidence="9">Belongs to the carbohydrate kinase PfkB family. Ribokinase subfamily.</text>
</comment>
<comment type="activity regulation">
    <text evidence="9">Activated by a monovalent cation that binds near, but not in, the active site. The most likely occupant of the site in vivo is potassium. Ion binding induces a conformational change that may alter substrate affinity.</text>
</comment>
<feature type="binding site" evidence="9">
    <location>
        <begin position="45"/>
        <end position="49"/>
    </location>
    <ligand>
        <name>substrate</name>
    </ligand>
</feature>
<feature type="binding site" evidence="9">
    <location>
        <position position="242"/>
    </location>
    <ligand>
        <name>K(+)</name>
        <dbReference type="ChEBI" id="CHEBI:29103"/>
    </ligand>
</feature>
<feature type="binding site" evidence="9">
    <location>
        <position position="281"/>
    </location>
    <ligand>
        <name>K(+)</name>
        <dbReference type="ChEBI" id="CHEBI:29103"/>
    </ligand>
</feature>
<evidence type="ECO:0000256" key="8">
    <source>
        <dbReference type="ARBA" id="ARBA00023277"/>
    </source>
</evidence>
<dbReference type="GO" id="GO:0005829">
    <property type="term" value="C:cytosol"/>
    <property type="evidence" value="ECO:0007669"/>
    <property type="project" value="TreeGrafter"/>
</dbReference>
<dbReference type="EC" id="2.7.1.15" evidence="9"/>
<comment type="caution">
    <text evidence="11">The sequence shown here is derived from an EMBL/GenBank/DDBJ whole genome shotgun (WGS) entry which is preliminary data.</text>
</comment>
<dbReference type="EMBL" id="JANFAV010000002">
    <property type="protein sequence ID" value="MCW6533954.1"/>
    <property type="molecule type" value="Genomic_DNA"/>
</dbReference>
<dbReference type="PANTHER" id="PTHR10584:SF166">
    <property type="entry name" value="RIBOKINASE"/>
    <property type="match status" value="1"/>
</dbReference>
<dbReference type="PANTHER" id="PTHR10584">
    <property type="entry name" value="SUGAR KINASE"/>
    <property type="match status" value="1"/>
</dbReference>
<dbReference type="Proteomes" id="UP001165565">
    <property type="component" value="Unassembled WGS sequence"/>
</dbReference>
<keyword evidence="7 9" id="KW-0630">Potassium</keyword>
<accession>A0AA41Z6X2</accession>
<comment type="subunit">
    <text evidence="9">Homodimer.</text>
</comment>
<feature type="binding site" evidence="9">
    <location>
        <position position="141"/>
    </location>
    <ligand>
        <name>substrate</name>
    </ligand>
</feature>
<evidence type="ECO:0000313" key="11">
    <source>
        <dbReference type="EMBL" id="MCW6533954.1"/>
    </source>
</evidence>
<keyword evidence="9" id="KW-0963">Cytoplasm</keyword>
<feature type="binding site" evidence="9">
    <location>
        <begin position="17"/>
        <end position="19"/>
    </location>
    <ligand>
        <name>substrate</name>
    </ligand>
</feature>
<feature type="binding site" evidence="9">
    <location>
        <position position="276"/>
    </location>
    <ligand>
        <name>K(+)</name>
        <dbReference type="ChEBI" id="CHEBI:29103"/>
    </ligand>
</feature>
<evidence type="ECO:0000256" key="6">
    <source>
        <dbReference type="ARBA" id="ARBA00022842"/>
    </source>
</evidence>
<dbReference type="InterPro" id="IPR011611">
    <property type="entry name" value="PfkB_dom"/>
</dbReference>
<keyword evidence="6 9" id="KW-0460">Magnesium</keyword>
<sequence>MIRSDRPGGVLVAGSANADFVVRARHVPAPGETLLGGDLSVFPGGKGANQAVAAARAGGAQTAMLVALGDDDQAKLLIRSLEGAGVELHIRRSARSTGAALITVSDEGENAITVAPGANADLRPEDLPPLDDIAWLAMQLETPLATVLVYARSAQVQGVRVLLNAAPARALPEALLRAVDVLVVNEEELTALVGEHGSIAERLARTGVAITVATLGSRGAVALVDGDYLVQPAFVVTPVDTTAAGDTFCGVLVADLAAGEALAAALRRAAAAAALVTTRAGAQSSIPTRAEVEAFMAEAQPADHRPLALYCGIGATAG</sequence>
<evidence type="ECO:0000259" key="10">
    <source>
        <dbReference type="Pfam" id="PF00294"/>
    </source>
</evidence>
<protein>
    <recommendedName>
        <fullName evidence="9">Ribokinase</fullName>
        <shortName evidence="9">RK</shortName>
        <ecNumber evidence="9">2.7.1.15</ecNumber>
    </recommendedName>
</protein>
<dbReference type="InterPro" id="IPR011877">
    <property type="entry name" value="Ribokinase"/>
</dbReference>
<dbReference type="Gene3D" id="3.40.1190.20">
    <property type="match status" value="1"/>
</dbReference>
<dbReference type="GO" id="GO:0046872">
    <property type="term" value="F:metal ion binding"/>
    <property type="evidence" value="ECO:0007669"/>
    <property type="project" value="UniProtKB-KW"/>
</dbReference>
<proteinExistence type="inferred from homology"/>
<evidence type="ECO:0000256" key="1">
    <source>
        <dbReference type="ARBA" id="ARBA00022679"/>
    </source>
</evidence>
<comment type="subcellular location">
    <subcellularLocation>
        <location evidence="9">Cytoplasm</location>
    </subcellularLocation>
</comment>
<dbReference type="Pfam" id="PF00294">
    <property type="entry name" value="PfkB"/>
    <property type="match status" value="1"/>
</dbReference>
<dbReference type="PRINTS" id="PR00990">
    <property type="entry name" value="RIBOKINASE"/>
</dbReference>
<dbReference type="GO" id="GO:0019303">
    <property type="term" value="P:D-ribose catabolic process"/>
    <property type="evidence" value="ECO:0007669"/>
    <property type="project" value="UniProtKB-UniRule"/>
</dbReference>
<dbReference type="HAMAP" id="MF_01987">
    <property type="entry name" value="Ribokinase"/>
    <property type="match status" value="1"/>
</dbReference>
<evidence type="ECO:0000256" key="9">
    <source>
        <dbReference type="HAMAP-Rule" id="MF_01987"/>
    </source>
</evidence>
<feature type="domain" description="Carbohydrate kinase PfkB" evidence="10">
    <location>
        <begin position="10"/>
        <end position="289"/>
    </location>
</feature>
<dbReference type="RefSeq" id="WP_265267974.1">
    <property type="nucleotide sequence ID" value="NZ_JANFAV010000002.1"/>
</dbReference>
<name>A0AA41Z6X2_9SPHN</name>
<feature type="binding site" evidence="9">
    <location>
        <position position="246"/>
    </location>
    <ligand>
        <name>substrate</name>
    </ligand>
</feature>
<dbReference type="CDD" id="cd01174">
    <property type="entry name" value="ribokinase"/>
    <property type="match status" value="1"/>
</dbReference>
<reference evidence="11" key="1">
    <citation type="submission" date="2022-06" db="EMBL/GenBank/DDBJ databases">
        <title>Sphingomonas sp. nov. isolated from rhizosphere soil of tomato.</title>
        <authorList>
            <person name="Dong H."/>
            <person name="Gao R."/>
        </authorList>
    </citation>
    <scope>NUCLEOTIDE SEQUENCE</scope>
    <source>
        <strain evidence="11">MMSM24</strain>
    </source>
</reference>
<keyword evidence="1 9" id="KW-0808">Transferase</keyword>
<dbReference type="SUPFAM" id="SSF53613">
    <property type="entry name" value="Ribokinase-like"/>
    <property type="match status" value="1"/>
</dbReference>
<keyword evidence="5 9" id="KW-0067">ATP-binding</keyword>
<feature type="binding site" evidence="9">
    <location>
        <position position="285"/>
    </location>
    <ligand>
        <name>K(+)</name>
        <dbReference type="ChEBI" id="CHEBI:29103"/>
    </ligand>
</feature>
<evidence type="ECO:0000256" key="3">
    <source>
        <dbReference type="ARBA" id="ARBA00022741"/>
    </source>
</evidence>
<comment type="caution">
    <text evidence="9">Lacks conserved residue(s) required for the propagation of feature annotation.</text>
</comment>
<evidence type="ECO:0000256" key="5">
    <source>
        <dbReference type="ARBA" id="ARBA00022840"/>
    </source>
</evidence>
<dbReference type="GO" id="GO:0005524">
    <property type="term" value="F:ATP binding"/>
    <property type="evidence" value="ECO:0007669"/>
    <property type="project" value="UniProtKB-UniRule"/>
</dbReference>
<comment type="cofactor">
    <cofactor evidence="9">
        <name>Mg(2+)</name>
        <dbReference type="ChEBI" id="CHEBI:18420"/>
    </cofactor>
    <text evidence="9">Requires a divalent cation, most likely magnesium in vivo, as an electrophilic catalyst to aid phosphoryl group transfer. It is the chelate of the metal and the nucleotide that is the actual substrate.</text>
</comment>
<evidence type="ECO:0000313" key="12">
    <source>
        <dbReference type="Proteomes" id="UP001165565"/>
    </source>
</evidence>